<evidence type="ECO:0008006" key="5">
    <source>
        <dbReference type="Google" id="ProtNLM"/>
    </source>
</evidence>
<feature type="transmembrane region" description="Helical" evidence="2">
    <location>
        <begin position="12"/>
        <end position="31"/>
    </location>
</feature>
<feature type="transmembrane region" description="Helical" evidence="2">
    <location>
        <begin position="83"/>
        <end position="103"/>
    </location>
</feature>
<keyword evidence="4" id="KW-1185">Reference proteome</keyword>
<feature type="transmembrane region" description="Helical" evidence="2">
    <location>
        <begin position="51"/>
        <end position="71"/>
    </location>
</feature>
<dbReference type="Proteomes" id="UP000308705">
    <property type="component" value="Unassembled WGS sequence"/>
</dbReference>
<comment type="caution">
    <text evidence="3">The sequence shown here is derived from an EMBL/GenBank/DDBJ whole genome shotgun (WGS) entry which is preliminary data.</text>
</comment>
<feature type="region of interest" description="Disordered" evidence="1">
    <location>
        <begin position="150"/>
        <end position="220"/>
    </location>
</feature>
<evidence type="ECO:0000313" key="3">
    <source>
        <dbReference type="EMBL" id="TKK84709.1"/>
    </source>
</evidence>
<organism evidence="3 4">
    <name type="scientific">Herbidospora galbida</name>
    <dbReference type="NCBI Taxonomy" id="2575442"/>
    <lineage>
        <taxon>Bacteria</taxon>
        <taxon>Bacillati</taxon>
        <taxon>Actinomycetota</taxon>
        <taxon>Actinomycetes</taxon>
        <taxon>Streptosporangiales</taxon>
        <taxon>Streptosporangiaceae</taxon>
        <taxon>Herbidospora</taxon>
    </lineage>
</organism>
<dbReference type="RefSeq" id="WP_137250293.1">
    <property type="nucleotide sequence ID" value="NZ_SZQA01000033.1"/>
</dbReference>
<protein>
    <recommendedName>
        <fullName evidence="5">DUF2637 domain-containing protein</fullName>
    </recommendedName>
</protein>
<feature type="transmembrane region" description="Helical" evidence="2">
    <location>
        <begin position="123"/>
        <end position="141"/>
    </location>
</feature>
<evidence type="ECO:0000313" key="4">
    <source>
        <dbReference type="Proteomes" id="UP000308705"/>
    </source>
</evidence>
<keyword evidence="2" id="KW-0812">Transmembrane</keyword>
<reference evidence="3 4" key="1">
    <citation type="submission" date="2019-04" db="EMBL/GenBank/DDBJ databases">
        <title>Herbidospora sp. NEAU-GS14.nov., a novel actinomycete isolated from soil.</title>
        <authorList>
            <person name="Han L."/>
        </authorList>
    </citation>
    <scope>NUCLEOTIDE SEQUENCE [LARGE SCALE GENOMIC DNA]</scope>
    <source>
        <strain evidence="3 4">NEAU-GS14</strain>
    </source>
</reference>
<name>A0A4U3M8X3_9ACTN</name>
<proteinExistence type="predicted"/>
<dbReference type="EMBL" id="SZQA01000033">
    <property type="protein sequence ID" value="TKK84709.1"/>
    <property type="molecule type" value="Genomic_DNA"/>
</dbReference>
<evidence type="ECO:0000256" key="2">
    <source>
        <dbReference type="SAM" id="Phobius"/>
    </source>
</evidence>
<accession>A0A4U3M8X3</accession>
<keyword evidence="2" id="KW-0472">Membrane</keyword>
<evidence type="ECO:0000256" key="1">
    <source>
        <dbReference type="SAM" id="MobiDB-lite"/>
    </source>
</evidence>
<sequence length="292" mass="32047">MSTHNDTAELPRWVFYCLVFGALTGMAGTAAVNGPEIIELGQRLGLEWRSIVVAAMVVLYEMVSTLLFMFIPKHLKWLRRSAAWGAGFGLILTIVLGGVNHALDHDTLEVNLFLVEAVTPVPSLVAAAFLHMLVLAAAAISPRIKNRRRAREVGEVPVPPTIELTQPEEETDKGPKTLVEDLPQPGEDDETPENLTEDAEEDESEEEEVEADDAEATVSLENLDIEAENIGYRAVLRIAMAACRRARKLGKPRPTGAAMLEKFGIVSTPKAWRNALNEAEEKLDEEAALFVQ</sequence>
<dbReference type="AlphaFoldDB" id="A0A4U3M8X3"/>
<gene>
    <name evidence="3" type="ORF">FDA94_29285</name>
</gene>
<feature type="compositionally biased region" description="Acidic residues" evidence="1">
    <location>
        <begin position="186"/>
        <end position="215"/>
    </location>
</feature>
<keyword evidence="2" id="KW-1133">Transmembrane helix</keyword>